<feature type="signal peptide" evidence="4">
    <location>
        <begin position="1"/>
        <end position="26"/>
    </location>
</feature>
<name>A0A4R6RWS8_9MICO</name>
<evidence type="ECO:0000256" key="1">
    <source>
        <dbReference type="ARBA" id="ARBA00004418"/>
    </source>
</evidence>
<dbReference type="SUPFAM" id="SSF53850">
    <property type="entry name" value="Periplasmic binding protein-like II"/>
    <property type="match status" value="1"/>
</dbReference>
<feature type="domain" description="SsuA/THI5-like" evidence="5">
    <location>
        <begin position="59"/>
        <end position="280"/>
    </location>
</feature>
<dbReference type="InterPro" id="IPR015168">
    <property type="entry name" value="SsuA/THI5"/>
</dbReference>
<dbReference type="PANTHER" id="PTHR30024">
    <property type="entry name" value="ALIPHATIC SULFONATES-BINDING PROTEIN-RELATED"/>
    <property type="match status" value="1"/>
</dbReference>
<dbReference type="GO" id="GO:0042597">
    <property type="term" value="C:periplasmic space"/>
    <property type="evidence" value="ECO:0007669"/>
    <property type="project" value="UniProtKB-SubCell"/>
</dbReference>
<evidence type="ECO:0000313" key="6">
    <source>
        <dbReference type="EMBL" id="TDP91512.1"/>
    </source>
</evidence>
<sequence length="337" mass="34295">MLKARRTLAVLAVMPVVALALSACSAAPSADSPDQGPSSTGELTTLNVATIGLTSDGSLLTGIEQGFFEEEGLEISTSIVANPPAGLAAVQGGQVDIAYSPSIPLLNALSQRVPIQVIGAADGFPPAGTEISDPASFDDTGLFASAGSGVTKVADLAGKTIAIPARKAQLEVVIAGELEKAGVDPATGVNWVVLDFTSAVAALKNGTVDAAGLVSPFTAEAVDIGATQLSAPSIGFFESGATGLWTAGTATITAKPEAIAGFQRAIVKSNEYATAHEDEAIQAGLDYTKSTLTIDEVKRPVWPIEVLPEDLGRPNTQMVELGFLKTPVDLDGVILGE</sequence>
<dbReference type="EMBL" id="SNYA01000005">
    <property type="protein sequence ID" value="TDP91512.1"/>
    <property type="molecule type" value="Genomic_DNA"/>
</dbReference>
<proteinExistence type="inferred from homology"/>
<dbReference type="Gene3D" id="3.40.190.10">
    <property type="entry name" value="Periplasmic binding protein-like II"/>
    <property type="match status" value="2"/>
</dbReference>
<evidence type="ECO:0000256" key="3">
    <source>
        <dbReference type="ARBA" id="ARBA00022729"/>
    </source>
</evidence>
<dbReference type="AlphaFoldDB" id="A0A4R6RWS8"/>
<keyword evidence="7" id="KW-1185">Reference proteome</keyword>
<evidence type="ECO:0000256" key="4">
    <source>
        <dbReference type="SAM" id="SignalP"/>
    </source>
</evidence>
<organism evidence="6 7">
    <name type="scientific">Leucobacter luti</name>
    <dbReference type="NCBI Taxonomy" id="340320"/>
    <lineage>
        <taxon>Bacteria</taxon>
        <taxon>Bacillati</taxon>
        <taxon>Actinomycetota</taxon>
        <taxon>Actinomycetes</taxon>
        <taxon>Micrococcales</taxon>
        <taxon>Microbacteriaceae</taxon>
        <taxon>Leucobacter</taxon>
    </lineage>
</organism>
<evidence type="ECO:0000256" key="2">
    <source>
        <dbReference type="ARBA" id="ARBA00010742"/>
    </source>
</evidence>
<dbReference type="RefSeq" id="WP_133616985.1">
    <property type="nucleotide sequence ID" value="NZ_CP080492.1"/>
</dbReference>
<dbReference type="OrthoDB" id="7808807at2"/>
<dbReference type="PROSITE" id="PS51257">
    <property type="entry name" value="PROKAR_LIPOPROTEIN"/>
    <property type="match status" value="1"/>
</dbReference>
<dbReference type="Pfam" id="PF09084">
    <property type="entry name" value="NMT1"/>
    <property type="match status" value="1"/>
</dbReference>
<evidence type="ECO:0000259" key="5">
    <source>
        <dbReference type="Pfam" id="PF09084"/>
    </source>
</evidence>
<feature type="chain" id="PRO_5039055353" evidence="4">
    <location>
        <begin position="27"/>
        <end position="337"/>
    </location>
</feature>
<dbReference type="PANTHER" id="PTHR30024:SF47">
    <property type="entry name" value="TAURINE-BINDING PERIPLASMIC PROTEIN"/>
    <property type="match status" value="1"/>
</dbReference>
<keyword evidence="3 4" id="KW-0732">Signal</keyword>
<evidence type="ECO:0000313" key="7">
    <source>
        <dbReference type="Proteomes" id="UP000295601"/>
    </source>
</evidence>
<comment type="caution">
    <text evidence="6">The sequence shown here is derived from an EMBL/GenBank/DDBJ whole genome shotgun (WGS) entry which is preliminary data.</text>
</comment>
<reference evidence="6 7" key="1">
    <citation type="submission" date="2019-03" db="EMBL/GenBank/DDBJ databases">
        <title>Genomic analyses of the natural microbiome of Caenorhabditis elegans.</title>
        <authorList>
            <person name="Samuel B."/>
        </authorList>
    </citation>
    <scope>NUCLEOTIDE SEQUENCE [LARGE SCALE GENOMIC DNA]</scope>
    <source>
        <strain evidence="6 7">JUb18</strain>
    </source>
</reference>
<protein>
    <submittedName>
        <fullName evidence="6">NitT/TauT family transport system substrate-binding protein</fullName>
    </submittedName>
</protein>
<gene>
    <name evidence="6" type="ORF">EDF62_2129</name>
</gene>
<dbReference type="Proteomes" id="UP000295601">
    <property type="component" value="Unassembled WGS sequence"/>
</dbReference>
<comment type="subcellular location">
    <subcellularLocation>
        <location evidence="1">Periplasm</location>
    </subcellularLocation>
</comment>
<comment type="similarity">
    <text evidence="2">Belongs to the bacterial solute-binding protein SsuA/TauA family.</text>
</comment>
<accession>A0A4R6RWS8</accession>